<dbReference type="RefSeq" id="WP_188791357.1">
    <property type="nucleotide sequence ID" value="NZ_BMJV01000007.1"/>
</dbReference>
<keyword evidence="3" id="KW-1185">Reference proteome</keyword>
<comment type="caution">
    <text evidence="2">The sequence shown here is derived from an EMBL/GenBank/DDBJ whole genome shotgun (WGS) entry which is preliminary data.</text>
</comment>
<dbReference type="EMBL" id="BMJV01000007">
    <property type="protein sequence ID" value="GGG81028.1"/>
    <property type="molecule type" value="Genomic_DNA"/>
</dbReference>
<protein>
    <recommendedName>
        <fullName evidence="4">Flp pilus assembly protein TadG</fullName>
    </recommendedName>
</protein>
<keyword evidence="1" id="KW-0472">Membrane</keyword>
<evidence type="ECO:0000256" key="1">
    <source>
        <dbReference type="SAM" id="Phobius"/>
    </source>
</evidence>
<name>A0A8J2ZMN8_9RHOB</name>
<keyword evidence="1" id="KW-1133">Transmembrane helix</keyword>
<evidence type="ECO:0000313" key="2">
    <source>
        <dbReference type="EMBL" id="GGG81028.1"/>
    </source>
</evidence>
<reference evidence="2" key="2">
    <citation type="submission" date="2020-09" db="EMBL/GenBank/DDBJ databases">
        <authorList>
            <person name="Sun Q."/>
            <person name="Zhou Y."/>
        </authorList>
    </citation>
    <scope>NUCLEOTIDE SEQUENCE</scope>
    <source>
        <strain evidence="2">CGMCC 1.15762</strain>
    </source>
</reference>
<proteinExistence type="predicted"/>
<evidence type="ECO:0000313" key="3">
    <source>
        <dbReference type="Proteomes" id="UP000617145"/>
    </source>
</evidence>
<dbReference type="AlphaFoldDB" id="A0A8J2ZMN8"/>
<organism evidence="2 3">
    <name type="scientific">Salipiger pallidus</name>
    <dbReference type="NCBI Taxonomy" id="1775170"/>
    <lineage>
        <taxon>Bacteria</taxon>
        <taxon>Pseudomonadati</taxon>
        <taxon>Pseudomonadota</taxon>
        <taxon>Alphaproteobacteria</taxon>
        <taxon>Rhodobacterales</taxon>
        <taxon>Roseobacteraceae</taxon>
        <taxon>Salipiger</taxon>
    </lineage>
</organism>
<feature type="transmembrane region" description="Helical" evidence="1">
    <location>
        <begin position="20"/>
        <end position="46"/>
    </location>
</feature>
<sequence>MIGCIKTRLRRFLGDETGSAVLPFALWTPLIVGIALSTIEVGALTIRTTQLERSLDETVRTIRLNTDVAYTHEQLKTMICEGTSLLVGCEDTLRLEMVSLDMRDWVDPASRPDCVDTTFQQVTPQRAFSQGIAHEMMLLRACYMYTAFSPASYLANALPSDDQGYTAIIATAAFVHEPSSGGF</sequence>
<keyword evidence="1" id="KW-0812">Transmembrane</keyword>
<evidence type="ECO:0008006" key="4">
    <source>
        <dbReference type="Google" id="ProtNLM"/>
    </source>
</evidence>
<accession>A0A8J2ZMN8</accession>
<gene>
    <name evidence="2" type="ORF">GCM10011415_33140</name>
</gene>
<dbReference type="Proteomes" id="UP000617145">
    <property type="component" value="Unassembled WGS sequence"/>
</dbReference>
<reference evidence="2" key="1">
    <citation type="journal article" date="2014" name="Int. J. Syst. Evol. Microbiol.">
        <title>Complete genome sequence of Corynebacterium casei LMG S-19264T (=DSM 44701T), isolated from a smear-ripened cheese.</title>
        <authorList>
            <consortium name="US DOE Joint Genome Institute (JGI-PGF)"/>
            <person name="Walter F."/>
            <person name="Albersmeier A."/>
            <person name="Kalinowski J."/>
            <person name="Ruckert C."/>
        </authorList>
    </citation>
    <scope>NUCLEOTIDE SEQUENCE</scope>
    <source>
        <strain evidence="2">CGMCC 1.15762</strain>
    </source>
</reference>